<dbReference type="InterPro" id="IPR050541">
    <property type="entry name" value="LRR_TM_domain-containing"/>
</dbReference>
<evidence type="ECO:0000313" key="4">
    <source>
        <dbReference type="Proteomes" id="UP000515152"/>
    </source>
</evidence>
<proteinExistence type="predicted"/>
<dbReference type="KEGG" id="char:105904409"/>
<organism evidence="4 5">
    <name type="scientific">Clupea harengus</name>
    <name type="common">Atlantic herring</name>
    <dbReference type="NCBI Taxonomy" id="7950"/>
    <lineage>
        <taxon>Eukaryota</taxon>
        <taxon>Metazoa</taxon>
        <taxon>Chordata</taxon>
        <taxon>Craniata</taxon>
        <taxon>Vertebrata</taxon>
        <taxon>Euteleostomi</taxon>
        <taxon>Actinopterygii</taxon>
        <taxon>Neopterygii</taxon>
        <taxon>Teleostei</taxon>
        <taxon>Clupei</taxon>
        <taxon>Clupeiformes</taxon>
        <taxon>Clupeoidei</taxon>
        <taxon>Clupeidae</taxon>
        <taxon>Clupea</taxon>
    </lineage>
</organism>
<dbReference type="PANTHER" id="PTHR24369">
    <property type="entry name" value="ANTIGEN BSP, PUTATIVE-RELATED"/>
    <property type="match status" value="1"/>
</dbReference>
<keyword evidence="3" id="KW-1133">Transmembrane helix</keyword>
<dbReference type="OrthoDB" id="1416801at2759"/>
<dbReference type="InterPro" id="IPR003591">
    <property type="entry name" value="Leu-rich_rpt_typical-subtyp"/>
</dbReference>
<evidence type="ECO:0000256" key="2">
    <source>
        <dbReference type="ARBA" id="ARBA00022737"/>
    </source>
</evidence>
<dbReference type="GeneID" id="105904409"/>
<keyword evidence="4" id="KW-1185">Reference proteome</keyword>
<evidence type="ECO:0000313" key="5">
    <source>
        <dbReference type="RefSeq" id="XP_012687742.3"/>
    </source>
</evidence>
<name>A0A6P3W266_CLUHA</name>
<accession>A0A6P3W266</accession>
<keyword evidence="1" id="KW-0433">Leucine-rich repeat</keyword>
<sequence>GGGGGGGGGAGGGGGLVVRCSNMLLSEVPRNLPNTTHRLFLDYNQLVSIPADAFLGLFLLVELDLSHNKLALLEPGSLVGLGPTLQNLDLSSNQLATLDPEALGGLQAKTNLTNNPWLCDCDLQEAMPKLDLEPASLADVVCHSSVPEDAGATGKSFVMVAQELDLCAGFKRTTDVAMLVTMFGWFAMVISYLFYYVRGNTEDARRHLEYLKSLPNKQANTEESSTMSTMV</sequence>
<dbReference type="AlphaFoldDB" id="A0A6P3W266"/>
<keyword evidence="3" id="KW-0472">Membrane</keyword>
<feature type="transmembrane region" description="Helical" evidence="3">
    <location>
        <begin position="176"/>
        <end position="197"/>
    </location>
</feature>
<dbReference type="SMART" id="SM00369">
    <property type="entry name" value="LRR_TYP"/>
    <property type="match status" value="3"/>
</dbReference>
<dbReference type="Pfam" id="PF13855">
    <property type="entry name" value="LRR_8"/>
    <property type="match status" value="1"/>
</dbReference>
<keyword evidence="2" id="KW-0677">Repeat</keyword>
<dbReference type="InterPro" id="IPR001611">
    <property type="entry name" value="Leu-rich_rpt"/>
</dbReference>
<feature type="non-terminal residue" evidence="5">
    <location>
        <position position="1"/>
    </location>
</feature>
<protein>
    <submittedName>
        <fullName evidence="5">Leucine-rich repeat-containing protein 3B-like</fullName>
    </submittedName>
</protein>
<dbReference type="Proteomes" id="UP000515152">
    <property type="component" value="Chromosome 23"/>
</dbReference>
<reference evidence="5" key="1">
    <citation type="submission" date="2025-08" db="UniProtKB">
        <authorList>
            <consortium name="RefSeq"/>
        </authorList>
    </citation>
    <scope>IDENTIFICATION</scope>
</reference>
<evidence type="ECO:0000256" key="1">
    <source>
        <dbReference type="ARBA" id="ARBA00022614"/>
    </source>
</evidence>
<evidence type="ECO:0000256" key="3">
    <source>
        <dbReference type="SAM" id="Phobius"/>
    </source>
</evidence>
<dbReference type="RefSeq" id="XP_012687742.3">
    <property type="nucleotide sequence ID" value="XM_012832288.3"/>
</dbReference>
<dbReference type="PANTHER" id="PTHR24369:SF217">
    <property type="entry name" value="LEUCINE-RICH REPEAT-CONTAINING PROTEIN 3B-LIKE"/>
    <property type="match status" value="1"/>
</dbReference>
<gene>
    <name evidence="5" type="primary">LOC105904409</name>
</gene>
<dbReference type="GO" id="GO:0005886">
    <property type="term" value="C:plasma membrane"/>
    <property type="evidence" value="ECO:0007669"/>
    <property type="project" value="TreeGrafter"/>
</dbReference>
<keyword evidence="3" id="KW-0812">Transmembrane</keyword>